<protein>
    <submittedName>
        <fullName evidence="2">SipW-dependent-type signal peptide-containing protein</fullName>
    </submittedName>
</protein>
<dbReference type="InterPro" id="IPR023833">
    <property type="entry name" value="Signal_pept_SipW-depend-type"/>
</dbReference>
<evidence type="ECO:0000313" key="3">
    <source>
        <dbReference type="Proteomes" id="UP001446032"/>
    </source>
</evidence>
<dbReference type="Proteomes" id="UP001446032">
    <property type="component" value="Unassembled WGS sequence"/>
</dbReference>
<comment type="caution">
    <text evidence="2">The sequence shown here is derived from an EMBL/GenBank/DDBJ whole genome shotgun (WGS) entry which is preliminary data.</text>
</comment>
<sequence length="183" mass="20298">MKNRKKLAVACAATLGFILGIGGTNAYLTSYDQVVNVVGVGKNTTNIVEEFPTPSPLPGDEDSELPKTVWVANGNVQGEEASVDCYVRVSLGYSNSDIGRAVTLKQIDRTNWVEADDGFYYYKKVLREGEKTTPLFSGISVDSSKLEKTYLDQIDAFEVQVYEESVQAAGFEDYRSAWEFYRT</sequence>
<dbReference type="NCBIfam" id="TIGR04088">
    <property type="entry name" value="cognate_SipW"/>
    <property type="match status" value="1"/>
</dbReference>
<gene>
    <name evidence="2" type="ORF">WMO75_05400</name>
</gene>
<evidence type="ECO:0000313" key="2">
    <source>
        <dbReference type="EMBL" id="MEQ2357783.1"/>
    </source>
</evidence>
<dbReference type="EMBL" id="JBBMEI010000011">
    <property type="protein sequence ID" value="MEQ2357783.1"/>
    <property type="molecule type" value="Genomic_DNA"/>
</dbReference>
<name>A0ABV1AJS9_9FIRM</name>
<reference evidence="2 3" key="1">
    <citation type="submission" date="2024-03" db="EMBL/GenBank/DDBJ databases">
        <title>Human intestinal bacterial collection.</title>
        <authorList>
            <person name="Pauvert C."/>
            <person name="Hitch T.C.A."/>
            <person name="Clavel T."/>
        </authorList>
    </citation>
    <scope>NUCLEOTIDE SEQUENCE [LARGE SCALE GENOMIC DNA]</scope>
    <source>
        <strain evidence="2 3">CLA-AA-H95</strain>
    </source>
</reference>
<organism evidence="2 3">
    <name type="scientific">Blautia intestinihominis</name>
    <dbReference type="NCBI Taxonomy" id="3133152"/>
    <lineage>
        <taxon>Bacteria</taxon>
        <taxon>Bacillati</taxon>
        <taxon>Bacillota</taxon>
        <taxon>Clostridia</taxon>
        <taxon>Lachnospirales</taxon>
        <taxon>Lachnospiraceae</taxon>
        <taxon>Blautia</taxon>
    </lineage>
</organism>
<dbReference type="RefSeq" id="WP_291580617.1">
    <property type="nucleotide sequence ID" value="NZ_JBBMEI010000011.1"/>
</dbReference>
<feature type="chain" id="PRO_5045414028" evidence="1">
    <location>
        <begin position="27"/>
        <end position="183"/>
    </location>
</feature>
<feature type="signal peptide" evidence="1">
    <location>
        <begin position="1"/>
        <end position="26"/>
    </location>
</feature>
<evidence type="ECO:0000256" key="1">
    <source>
        <dbReference type="SAM" id="SignalP"/>
    </source>
</evidence>
<keyword evidence="1" id="KW-0732">Signal</keyword>
<proteinExistence type="predicted"/>
<accession>A0ABV1AJS9</accession>
<keyword evidence="3" id="KW-1185">Reference proteome</keyword>